<evidence type="ECO:0000256" key="13">
    <source>
        <dbReference type="SAM" id="MobiDB-lite"/>
    </source>
</evidence>
<dbReference type="InterPro" id="IPR049730">
    <property type="entry name" value="SNF2/RAD54-like_C"/>
</dbReference>
<dbReference type="InParanoid" id="H2ZLN8"/>
<keyword evidence="10" id="KW-0238">DNA-binding</keyword>
<feature type="region of interest" description="Disordered" evidence="13">
    <location>
        <begin position="1"/>
        <end position="33"/>
    </location>
</feature>
<dbReference type="SMART" id="SM00487">
    <property type="entry name" value="DEXDc"/>
    <property type="match status" value="1"/>
</dbReference>
<reference evidence="16" key="2">
    <citation type="submission" date="2025-08" db="UniProtKB">
        <authorList>
            <consortium name="Ensembl"/>
        </authorList>
    </citation>
    <scope>IDENTIFICATION</scope>
</reference>
<dbReference type="HOGENOM" id="CLU_000315_10_2_1"/>
<evidence type="ECO:0000313" key="16">
    <source>
        <dbReference type="Ensembl" id="ENSCSAVP00000018504.1"/>
    </source>
</evidence>
<evidence type="ECO:0000256" key="11">
    <source>
        <dbReference type="ARBA" id="ARBA00023204"/>
    </source>
</evidence>
<feature type="domain" description="Helicase C-terminal" evidence="15">
    <location>
        <begin position="512"/>
        <end position="666"/>
    </location>
</feature>
<evidence type="ECO:0000313" key="17">
    <source>
        <dbReference type="Proteomes" id="UP000007875"/>
    </source>
</evidence>
<organism evidence="16 17">
    <name type="scientific">Ciona savignyi</name>
    <name type="common">Pacific transparent sea squirt</name>
    <dbReference type="NCBI Taxonomy" id="51511"/>
    <lineage>
        <taxon>Eukaryota</taxon>
        <taxon>Metazoa</taxon>
        <taxon>Chordata</taxon>
        <taxon>Tunicata</taxon>
        <taxon>Ascidiacea</taxon>
        <taxon>Phlebobranchia</taxon>
        <taxon>Cionidae</taxon>
        <taxon>Ciona</taxon>
    </lineage>
</organism>
<dbReference type="GO" id="GO:0015616">
    <property type="term" value="F:DNA translocase activity"/>
    <property type="evidence" value="ECO:0007669"/>
    <property type="project" value="TreeGrafter"/>
</dbReference>
<dbReference type="Gene3D" id="1.20.120.850">
    <property type="entry name" value="SWI2/SNF2 ATPases, N-terminal domain"/>
    <property type="match status" value="1"/>
</dbReference>
<dbReference type="PANTHER" id="PTHR45629:SF7">
    <property type="entry name" value="DNA EXCISION REPAIR PROTEIN ERCC-6-RELATED"/>
    <property type="match status" value="1"/>
</dbReference>
<accession>H2ZLN8</accession>
<feature type="compositionally biased region" description="Polar residues" evidence="13">
    <location>
        <begin position="65"/>
        <end position="80"/>
    </location>
</feature>
<dbReference type="FunFam" id="3.40.50.10810:FF:000010">
    <property type="entry name" value="DNA repair and recombination protein RAD54-like"/>
    <property type="match status" value="1"/>
</dbReference>
<feature type="region of interest" description="Disordered" evidence="13">
    <location>
        <begin position="59"/>
        <end position="80"/>
    </location>
</feature>
<dbReference type="PROSITE" id="PS51192">
    <property type="entry name" value="HELICASE_ATP_BIND_1"/>
    <property type="match status" value="1"/>
</dbReference>
<feature type="domain" description="Helicase ATP-binding" evidence="14">
    <location>
        <begin position="187"/>
        <end position="362"/>
    </location>
</feature>
<dbReference type="InterPro" id="IPR038718">
    <property type="entry name" value="SNF2-like_sf"/>
</dbReference>
<dbReference type="SMART" id="SM00490">
    <property type="entry name" value="HELICc"/>
    <property type="match status" value="1"/>
</dbReference>
<evidence type="ECO:0000256" key="4">
    <source>
        <dbReference type="ARBA" id="ARBA00022553"/>
    </source>
</evidence>
<dbReference type="Proteomes" id="UP000007875">
    <property type="component" value="Unassembled WGS sequence"/>
</dbReference>
<dbReference type="InterPro" id="IPR027417">
    <property type="entry name" value="P-loop_NTPase"/>
</dbReference>
<dbReference type="InterPro" id="IPR014001">
    <property type="entry name" value="Helicase_ATP-bd"/>
</dbReference>
<evidence type="ECO:0000256" key="6">
    <source>
        <dbReference type="ARBA" id="ARBA00022763"/>
    </source>
</evidence>
<dbReference type="GO" id="GO:0016817">
    <property type="term" value="F:hydrolase activity, acting on acid anhydrides"/>
    <property type="evidence" value="ECO:0007669"/>
    <property type="project" value="InterPro"/>
</dbReference>
<dbReference type="Pfam" id="PF00176">
    <property type="entry name" value="SNF2-rel_dom"/>
    <property type="match status" value="1"/>
</dbReference>
<dbReference type="Ensembl" id="ENSCSAVT00000018704.1">
    <property type="protein sequence ID" value="ENSCSAVP00000018504.1"/>
    <property type="gene ID" value="ENSCSAVG00000010859.1"/>
</dbReference>
<dbReference type="STRING" id="51511.ENSCSAVP00000018504"/>
<keyword evidence="5" id="KW-0547">Nucleotide-binding</keyword>
<name>H2ZLN8_CIOSA</name>
<dbReference type="InterPro" id="IPR050496">
    <property type="entry name" value="SNF2_RAD54_helicase_repair"/>
</dbReference>
<reference evidence="16" key="3">
    <citation type="submission" date="2025-09" db="UniProtKB">
        <authorList>
            <consortium name="Ensembl"/>
        </authorList>
    </citation>
    <scope>IDENTIFICATION</scope>
</reference>
<keyword evidence="6" id="KW-0227">DNA damage</keyword>
<dbReference type="PROSITE" id="PS51194">
    <property type="entry name" value="HELICASE_CTER"/>
    <property type="match status" value="1"/>
</dbReference>
<evidence type="ECO:0000256" key="7">
    <source>
        <dbReference type="ARBA" id="ARBA00022801"/>
    </source>
</evidence>
<dbReference type="eggNOG" id="KOG0390">
    <property type="taxonomic scope" value="Eukaryota"/>
</dbReference>
<comment type="similarity">
    <text evidence="2">Belongs to the SNF2/RAD54 helicase family.</text>
</comment>
<evidence type="ECO:0000256" key="9">
    <source>
        <dbReference type="ARBA" id="ARBA00022840"/>
    </source>
</evidence>
<dbReference type="CDD" id="cd18793">
    <property type="entry name" value="SF2_C_SNF"/>
    <property type="match status" value="1"/>
</dbReference>
<keyword evidence="7" id="KW-0378">Hydrolase</keyword>
<keyword evidence="17" id="KW-1185">Reference proteome</keyword>
<dbReference type="GO" id="GO:0005524">
    <property type="term" value="F:ATP binding"/>
    <property type="evidence" value="ECO:0007669"/>
    <property type="project" value="UniProtKB-KW"/>
</dbReference>
<evidence type="ECO:0000256" key="1">
    <source>
        <dbReference type="ARBA" id="ARBA00004123"/>
    </source>
</evidence>
<dbReference type="OMA" id="YTEHERM"/>
<keyword evidence="11" id="KW-0234">DNA repair</keyword>
<evidence type="ECO:0000256" key="8">
    <source>
        <dbReference type="ARBA" id="ARBA00022806"/>
    </source>
</evidence>
<dbReference type="InterPro" id="IPR001650">
    <property type="entry name" value="Helicase_C-like"/>
</dbReference>
<dbReference type="GO" id="GO:0003677">
    <property type="term" value="F:DNA binding"/>
    <property type="evidence" value="ECO:0007669"/>
    <property type="project" value="UniProtKB-KW"/>
</dbReference>
<dbReference type="GO" id="GO:0045003">
    <property type="term" value="P:double-strand break repair via synthesis-dependent strand annealing"/>
    <property type="evidence" value="ECO:0007669"/>
    <property type="project" value="TreeGrafter"/>
</dbReference>
<evidence type="ECO:0000256" key="5">
    <source>
        <dbReference type="ARBA" id="ARBA00022741"/>
    </source>
</evidence>
<reference evidence="17" key="1">
    <citation type="submission" date="2003-08" db="EMBL/GenBank/DDBJ databases">
        <authorList>
            <person name="Birren B."/>
            <person name="Nusbaum C."/>
            <person name="Abebe A."/>
            <person name="Abouelleil A."/>
            <person name="Adekoya E."/>
            <person name="Ait-zahra M."/>
            <person name="Allen N."/>
            <person name="Allen T."/>
            <person name="An P."/>
            <person name="Anderson M."/>
            <person name="Anderson S."/>
            <person name="Arachchi H."/>
            <person name="Armbruster J."/>
            <person name="Bachantsang P."/>
            <person name="Baldwin J."/>
            <person name="Barry A."/>
            <person name="Bayul T."/>
            <person name="Blitshsteyn B."/>
            <person name="Bloom T."/>
            <person name="Blye J."/>
            <person name="Boguslavskiy L."/>
            <person name="Borowsky M."/>
            <person name="Boukhgalter B."/>
            <person name="Brunache A."/>
            <person name="Butler J."/>
            <person name="Calixte N."/>
            <person name="Calvo S."/>
            <person name="Camarata J."/>
            <person name="Campo K."/>
            <person name="Chang J."/>
            <person name="Cheshatsang Y."/>
            <person name="Citroen M."/>
            <person name="Collymore A."/>
            <person name="Considine T."/>
            <person name="Cook A."/>
            <person name="Cooke P."/>
            <person name="Corum B."/>
            <person name="Cuomo C."/>
            <person name="David R."/>
            <person name="Dawoe T."/>
            <person name="Degray S."/>
            <person name="Dodge S."/>
            <person name="Dooley K."/>
            <person name="Dorje P."/>
            <person name="Dorjee K."/>
            <person name="Dorris L."/>
            <person name="Duffey N."/>
            <person name="Dupes A."/>
            <person name="Elkins T."/>
            <person name="Engels R."/>
            <person name="Erickson J."/>
            <person name="Farina A."/>
            <person name="Faro S."/>
            <person name="Ferreira P."/>
            <person name="Fischer H."/>
            <person name="Fitzgerald M."/>
            <person name="Foley K."/>
            <person name="Gage D."/>
            <person name="Galagan J."/>
            <person name="Gearin G."/>
            <person name="Gnerre S."/>
            <person name="Gnirke A."/>
            <person name="Goyette A."/>
            <person name="Graham J."/>
            <person name="Grandbois E."/>
            <person name="Gyaltsen K."/>
            <person name="Hafez N."/>
            <person name="Hagopian D."/>
            <person name="Hagos B."/>
            <person name="Hall J."/>
            <person name="Hatcher B."/>
            <person name="Heller A."/>
            <person name="Higgins H."/>
            <person name="Honan T."/>
            <person name="Horn A."/>
            <person name="Houde N."/>
            <person name="Hughes L."/>
            <person name="Hulme W."/>
            <person name="Husby E."/>
            <person name="Iliev I."/>
            <person name="Jaffe D."/>
            <person name="Jones C."/>
            <person name="Kamal M."/>
            <person name="Kamat A."/>
            <person name="Kamvysselis M."/>
            <person name="Karlsson E."/>
            <person name="Kells C."/>
            <person name="Kieu A."/>
            <person name="Kisner P."/>
            <person name="Kodira C."/>
            <person name="Kulbokas E."/>
            <person name="Labutti K."/>
            <person name="Lama D."/>
            <person name="Landers T."/>
            <person name="Leger J."/>
            <person name="Levine S."/>
            <person name="Lewis D."/>
            <person name="Lewis T."/>
            <person name="Lindblad-toh K."/>
            <person name="Liu X."/>
            <person name="Lokyitsang T."/>
            <person name="Lokyitsang Y."/>
            <person name="Lucien O."/>
            <person name="Lui A."/>
            <person name="Ma L.J."/>
            <person name="Mabbitt R."/>
            <person name="Macdonald J."/>
            <person name="Maclean C."/>
            <person name="Major J."/>
            <person name="Manning J."/>
            <person name="Marabella R."/>
            <person name="Maru K."/>
            <person name="Matthews C."/>
            <person name="Mauceli E."/>
            <person name="Mccarthy M."/>
            <person name="Mcdonough S."/>
            <person name="Mcghee T."/>
            <person name="Meldrim J."/>
            <person name="Meneus L."/>
            <person name="Mesirov J."/>
            <person name="Mihalev A."/>
            <person name="Mihova T."/>
            <person name="Mikkelsen T."/>
            <person name="Mlenga V."/>
            <person name="Moru K."/>
            <person name="Mozes J."/>
            <person name="Mulrain L."/>
            <person name="Munson G."/>
            <person name="Naylor J."/>
            <person name="Newes C."/>
            <person name="Nguyen C."/>
            <person name="Nguyen N."/>
            <person name="Nguyen T."/>
            <person name="Nicol R."/>
            <person name="Nielsen C."/>
            <person name="Nizzari M."/>
            <person name="Norbu C."/>
            <person name="Norbu N."/>
            <person name="O'donnell P."/>
            <person name="Okoawo O."/>
            <person name="O'leary S."/>
            <person name="Omotosho B."/>
            <person name="O'neill K."/>
            <person name="Osman S."/>
            <person name="Parker S."/>
            <person name="Perrin D."/>
            <person name="Phunkhang P."/>
            <person name="Piqani B."/>
            <person name="Purcell S."/>
            <person name="Rachupka T."/>
            <person name="Ramasamy U."/>
            <person name="Rameau R."/>
            <person name="Ray V."/>
            <person name="Raymond C."/>
            <person name="Retta R."/>
            <person name="Richardson S."/>
            <person name="Rise C."/>
            <person name="Rodriguez J."/>
            <person name="Rogers J."/>
            <person name="Rogov P."/>
            <person name="Rutman M."/>
            <person name="Schupbach R."/>
            <person name="Seaman C."/>
            <person name="Settipalli S."/>
            <person name="Sharpe T."/>
            <person name="Sheridan J."/>
            <person name="Sherpa N."/>
            <person name="Shi J."/>
            <person name="Smirnov S."/>
            <person name="Smith C."/>
            <person name="Sougnez C."/>
            <person name="Spencer B."/>
            <person name="Stalker J."/>
            <person name="Stange-thomann N."/>
            <person name="Stavropoulos S."/>
            <person name="Stetson K."/>
            <person name="Stone C."/>
            <person name="Stone S."/>
            <person name="Stubbs M."/>
            <person name="Talamas J."/>
            <person name="Tchuinga P."/>
            <person name="Tenzing P."/>
            <person name="Tesfaye S."/>
            <person name="Theodore J."/>
            <person name="Thoulutsang Y."/>
            <person name="Topham K."/>
            <person name="Towey S."/>
            <person name="Tsamla T."/>
            <person name="Tsomo N."/>
            <person name="Vallee D."/>
            <person name="Vassiliev H."/>
            <person name="Venkataraman V."/>
            <person name="Vinson J."/>
            <person name="Vo A."/>
            <person name="Wade C."/>
            <person name="Wang S."/>
            <person name="Wangchuk T."/>
            <person name="Wangdi T."/>
            <person name="Whittaker C."/>
            <person name="Wilkinson J."/>
            <person name="Wu Y."/>
            <person name="Wyman D."/>
            <person name="Yadav S."/>
            <person name="Yang S."/>
            <person name="Yang X."/>
            <person name="Yeager S."/>
            <person name="Yee E."/>
            <person name="Young G."/>
            <person name="Zainoun J."/>
            <person name="Zembeck L."/>
            <person name="Zimmer A."/>
            <person name="Zody M."/>
            <person name="Lander E."/>
        </authorList>
    </citation>
    <scope>NUCLEOTIDE SEQUENCE [LARGE SCALE GENOMIC DNA]</scope>
</reference>
<dbReference type="Gene3D" id="3.40.50.10810">
    <property type="entry name" value="Tandem AAA-ATPase domain"/>
    <property type="match status" value="1"/>
</dbReference>
<evidence type="ECO:0000256" key="10">
    <source>
        <dbReference type="ARBA" id="ARBA00023125"/>
    </source>
</evidence>
<dbReference type="PANTHER" id="PTHR45629">
    <property type="entry name" value="SNF2/RAD54 FAMILY MEMBER"/>
    <property type="match status" value="1"/>
</dbReference>
<dbReference type="Pfam" id="PF00271">
    <property type="entry name" value="Helicase_C"/>
    <property type="match status" value="1"/>
</dbReference>
<evidence type="ECO:0000256" key="12">
    <source>
        <dbReference type="ARBA" id="ARBA00023242"/>
    </source>
</evidence>
<dbReference type="InterPro" id="IPR000330">
    <property type="entry name" value="SNF2_N"/>
</dbReference>
<dbReference type="FunCoup" id="H2ZLN8">
    <property type="interactions" value="68"/>
</dbReference>
<dbReference type="GO" id="GO:0007131">
    <property type="term" value="P:reciprocal meiotic recombination"/>
    <property type="evidence" value="ECO:0007669"/>
    <property type="project" value="TreeGrafter"/>
</dbReference>
<evidence type="ECO:0000259" key="14">
    <source>
        <dbReference type="PROSITE" id="PS51192"/>
    </source>
</evidence>
<dbReference type="InterPro" id="IPR013967">
    <property type="entry name" value="Rad54_N"/>
</dbReference>
<dbReference type="AlphaFoldDB" id="H2ZLN8"/>
<keyword evidence="9" id="KW-0067">ATP-binding</keyword>
<comment type="subcellular location">
    <subcellularLocation>
        <location evidence="1">Nucleus</location>
    </subcellularLocation>
</comment>
<proteinExistence type="inferred from homology"/>
<dbReference type="FunFam" id="3.40.50.300:FF:000332">
    <property type="entry name" value="DNA repair and recombination protein RAD54-like"/>
    <property type="match status" value="1"/>
</dbReference>
<dbReference type="GO" id="GO:0005634">
    <property type="term" value="C:nucleus"/>
    <property type="evidence" value="ECO:0007669"/>
    <property type="project" value="UniProtKB-SubCell"/>
</dbReference>
<dbReference type="GO" id="GO:0004386">
    <property type="term" value="F:helicase activity"/>
    <property type="evidence" value="ECO:0007669"/>
    <property type="project" value="UniProtKB-KW"/>
</dbReference>
<dbReference type="Pfam" id="PF08658">
    <property type="entry name" value="Rad54_N"/>
    <property type="match status" value="1"/>
</dbReference>
<dbReference type="SUPFAM" id="SSF52540">
    <property type="entry name" value="P-loop containing nucleoside triphosphate hydrolases"/>
    <property type="match status" value="2"/>
</dbReference>
<protein>
    <recommendedName>
        <fullName evidence="3">DNA repair and recombination protein RAD54-like</fullName>
    </recommendedName>
</protein>
<keyword evidence="8" id="KW-0347">Helicase</keyword>
<evidence type="ECO:0000259" key="15">
    <source>
        <dbReference type="PROSITE" id="PS51194"/>
    </source>
</evidence>
<keyword evidence="12" id="KW-0539">Nucleus</keyword>
<dbReference type="Gene3D" id="3.40.50.300">
    <property type="entry name" value="P-loop containing nucleotide triphosphate hydrolases"/>
    <property type="match status" value="1"/>
</dbReference>
<keyword evidence="4" id="KW-0597">Phosphoprotein</keyword>
<evidence type="ECO:0000256" key="2">
    <source>
        <dbReference type="ARBA" id="ARBA00007025"/>
    </source>
</evidence>
<evidence type="ECO:0000256" key="3">
    <source>
        <dbReference type="ARBA" id="ARBA00015341"/>
    </source>
</evidence>
<dbReference type="GeneTree" id="ENSGT00940000156897"/>
<sequence>MRRSLAPSQLSKSNLRKSGNKSDDEEFQYTKPVKTKNFHSPQIYISPYRKPLQLLAQNRKDDNCSKNTKTQSVKSTEIEQNAAHTTHESFIKTILSKPFKIPIINYKGSHLFRGLGVKRQLLRKPLHDPFEEDALILYQPPELSSHEVMKLDKSKIPVHVVVDPRLSKVLRPHQREGVKFLFDCVTGVRVDDQFGCIMADEMGLGKTLQCITLMWTMLRQGPDMQPIIDKVVVVSPSSLVKNWEKEVEKWLDGQIHTMAIDSGSKLEIDKKLEQFMSQHGRRIGFPILLISYETFRLHAHVLHRGKIGLVICDEGHRLKNCENQTYNALAKVNCKRRVLLSGTPIQNDLLEYFSLVHFVNEGLLGTANQFKKKFELPILRGRDSCSSDVHKKAGEERLKELVDLVNLCIIRRTSDILSKYLPVKTELIICCPLTPLQYELPTLIWKKRKKNGEGVTSGGLTAITQLKKLCNHPALIYEKCLLQESGCDDMRDLFPKSFNPKVVQPELSGKMKLVDYLLAVTRTSTTDKFVLVSNYTQTLDLCEQLCRLRRYLFVRLDGSMTIKKRAKVVERFNNPSSPEFIFMLSSKAGGCGLNLIGANRLVMFDPDWNPANDEQAMARVWRDGQKKPCFIYRVCGTGTIEEKIFQRQTHKKALSSCVVDQEEDVARHFSRDQLRDLFKPLKAHGSRSDTHDSLRCTRCVNDIQVRPPPEDADCNSDLAKWKHCYTSKDISDPVLKQIWKQSGATFAFTQVSHEAQRVTV</sequence>
<feature type="compositionally biased region" description="Polar residues" evidence="13">
    <location>
        <begin position="1"/>
        <end position="13"/>
    </location>
</feature>